<sequence>MKTPLMIIIISLTLTGCSSISNMDKKAIVTATKAEMIPVPNPIAVQTIEIYDKNQNKRIEADVLSLESSIIRKRLTSTRTFISVEKRDSNGSFSYIGAGGKVSKGTYRVTFDYTNYLNRPFNIDEETSAIARIGVGLRVTALLDTSSKSVDVSGLLPIGLAAKDNKVSGQIEYYVYGMSNDKISIAAPSPKTLDLSSIQEAFEASAKTKVMFNLDETTLEPYLIGLAQVTNENAPKAEEIAAKELAISSN</sequence>
<protein>
    <recommendedName>
        <fullName evidence="3">Carboxypeptidase regulatory-like domain-containing protein</fullName>
    </recommendedName>
</protein>
<comment type="caution">
    <text evidence="1">The sequence shown here is derived from an EMBL/GenBank/DDBJ whole genome shotgun (WGS) entry which is preliminary data.</text>
</comment>
<dbReference type="RefSeq" id="WP_341566698.1">
    <property type="nucleotide sequence ID" value="NZ_JBAKAR010000003.1"/>
</dbReference>
<gene>
    <name evidence="1" type="ORF">V6242_06280</name>
</gene>
<keyword evidence="2" id="KW-1185">Reference proteome</keyword>
<organism evidence="1 2">
    <name type="scientific">Marinomonas arenicola</name>
    <dbReference type="NCBI Taxonomy" id="569601"/>
    <lineage>
        <taxon>Bacteria</taxon>
        <taxon>Pseudomonadati</taxon>
        <taxon>Pseudomonadota</taxon>
        <taxon>Gammaproteobacteria</taxon>
        <taxon>Oceanospirillales</taxon>
        <taxon>Oceanospirillaceae</taxon>
        <taxon>Marinomonas</taxon>
    </lineage>
</organism>
<evidence type="ECO:0000313" key="1">
    <source>
        <dbReference type="EMBL" id="MEL0612745.1"/>
    </source>
</evidence>
<evidence type="ECO:0000313" key="2">
    <source>
        <dbReference type="Proteomes" id="UP001379949"/>
    </source>
</evidence>
<evidence type="ECO:0008006" key="3">
    <source>
        <dbReference type="Google" id="ProtNLM"/>
    </source>
</evidence>
<name>A0ABU9G2P2_9GAMM</name>
<proteinExistence type="predicted"/>
<dbReference type="PROSITE" id="PS51257">
    <property type="entry name" value="PROKAR_LIPOPROTEIN"/>
    <property type="match status" value="1"/>
</dbReference>
<accession>A0ABU9G2P2</accession>
<dbReference type="EMBL" id="JBAKAR010000003">
    <property type="protein sequence ID" value="MEL0612745.1"/>
    <property type="molecule type" value="Genomic_DNA"/>
</dbReference>
<dbReference type="Proteomes" id="UP001379949">
    <property type="component" value="Unassembled WGS sequence"/>
</dbReference>
<reference evidence="1 2" key="1">
    <citation type="submission" date="2024-02" db="EMBL/GenBank/DDBJ databases">
        <title>Bacteria isolated from the canopy kelp, Nereocystis luetkeana.</title>
        <authorList>
            <person name="Pfister C.A."/>
            <person name="Younker I.T."/>
            <person name="Light S.H."/>
        </authorList>
    </citation>
    <scope>NUCLEOTIDE SEQUENCE [LARGE SCALE GENOMIC DNA]</scope>
    <source>
        <strain evidence="1 2">TI.4.07</strain>
    </source>
</reference>